<dbReference type="InterPro" id="IPR024524">
    <property type="entry name" value="DUF3800"/>
</dbReference>
<evidence type="ECO:0000313" key="1">
    <source>
        <dbReference type="EMBL" id="RPE12367.1"/>
    </source>
</evidence>
<dbReference type="AlphaFoldDB" id="A0A3N4Q8J7"/>
<comment type="caution">
    <text evidence="1">The sequence shown here is derived from an EMBL/GenBank/DDBJ whole genome shotgun (WGS) entry which is preliminary data.</text>
</comment>
<gene>
    <name evidence="1" type="ORF">EGT74_02095</name>
</gene>
<sequence>MKYCLYMDESGDHGLTQVDDRFPVFLLCGVLVQENDYQAIRNSINAVKLEFWNNIHVIFHSRDIRKCEKEFSVLFDLEKKQRFYERINDVVRENNYTVFASAIRKDKYINRFGRLGNDVYEIALSFIIERTIFFLDDIRDDQKELQIIIEKRGLKEDRELHEHFQRLLARGTGYITPERLKGCRLSISFKSKRENINGLQLADLIAYPIARYVIEEHRPNLPYELIRNKIYTKKGNLYGLKVYP</sequence>
<organism evidence="1 2">
    <name type="scientific">Chitinophaga lutea</name>
    <dbReference type="NCBI Taxonomy" id="2488634"/>
    <lineage>
        <taxon>Bacteria</taxon>
        <taxon>Pseudomonadati</taxon>
        <taxon>Bacteroidota</taxon>
        <taxon>Chitinophagia</taxon>
        <taxon>Chitinophagales</taxon>
        <taxon>Chitinophagaceae</taxon>
        <taxon>Chitinophaga</taxon>
    </lineage>
</organism>
<dbReference type="EMBL" id="RPDH01000001">
    <property type="protein sequence ID" value="RPE12367.1"/>
    <property type="molecule type" value="Genomic_DNA"/>
</dbReference>
<name>A0A3N4Q8J7_9BACT</name>
<dbReference type="OrthoDB" id="2680392at2"/>
<protein>
    <submittedName>
        <fullName evidence="1">DUF3800 domain-containing protein</fullName>
    </submittedName>
</protein>
<keyword evidence="2" id="KW-1185">Reference proteome</keyword>
<dbReference type="Proteomes" id="UP000278351">
    <property type="component" value="Unassembled WGS sequence"/>
</dbReference>
<evidence type="ECO:0000313" key="2">
    <source>
        <dbReference type="Proteomes" id="UP000278351"/>
    </source>
</evidence>
<proteinExistence type="predicted"/>
<dbReference type="Pfam" id="PF12686">
    <property type="entry name" value="DUF3800"/>
    <property type="match status" value="1"/>
</dbReference>
<accession>A0A3N4Q8J7</accession>
<reference evidence="1 2" key="1">
    <citation type="submission" date="2018-11" db="EMBL/GenBank/DDBJ databases">
        <title>Chitinophaga lutea sp.nov., isolate from arsenic contaminated soil.</title>
        <authorList>
            <person name="Zong Y."/>
        </authorList>
    </citation>
    <scope>NUCLEOTIDE SEQUENCE [LARGE SCALE GENOMIC DNA]</scope>
    <source>
        <strain evidence="1 2">ZY74</strain>
    </source>
</reference>